<evidence type="ECO:0000313" key="11">
    <source>
        <dbReference type="Proteomes" id="UP000190667"/>
    </source>
</evidence>
<accession>A0A1S8YL30</accession>
<dbReference type="InterPro" id="IPR036188">
    <property type="entry name" value="FAD/NAD-bd_sf"/>
</dbReference>
<dbReference type="PROSITE" id="PS51296">
    <property type="entry name" value="RIESKE"/>
    <property type="match status" value="1"/>
</dbReference>
<dbReference type="PANTHER" id="PTHR43557:SF2">
    <property type="entry name" value="RIESKE DOMAIN-CONTAINING PROTEIN-RELATED"/>
    <property type="match status" value="1"/>
</dbReference>
<dbReference type="GO" id="GO:0046872">
    <property type="term" value="F:metal ion binding"/>
    <property type="evidence" value="ECO:0007669"/>
    <property type="project" value="UniProtKB-KW"/>
</dbReference>
<dbReference type="SUPFAM" id="SSF55424">
    <property type="entry name" value="FAD/NAD-linked reductases, dimerisation (C-terminal) domain"/>
    <property type="match status" value="1"/>
</dbReference>
<evidence type="ECO:0000313" key="10">
    <source>
        <dbReference type="EMBL" id="OON39567.1"/>
    </source>
</evidence>
<evidence type="ECO:0000256" key="7">
    <source>
        <dbReference type="ARBA" id="ARBA00023004"/>
    </source>
</evidence>
<dbReference type="AlphaFoldDB" id="A0A1S8YL30"/>
<dbReference type="Gene3D" id="3.30.390.30">
    <property type="match status" value="1"/>
</dbReference>
<comment type="cofactor">
    <cofactor evidence="1">
        <name>FAD</name>
        <dbReference type="ChEBI" id="CHEBI:57692"/>
    </cofactor>
</comment>
<evidence type="ECO:0000256" key="1">
    <source>
        <dbReference type="ARBA" id="ARBA00001974"/>
    </source>
</evidence>
<protein>
    <submittedName>
        <fullName evidence="10">Pyridine nucleotide-disulfide oxidoreductase</fullName>
    </submittedName>
</protein>
<evidence type="ECO:0000256" key="5">
    <source>
        <dbReference type="ARBA" id="ARBA00022827"/>
    </source>
</evidence>
<dbReference type="OrthoDB" id="9800167at2"/>
<sequence length="507" mass="56247">MSYKQVIALNALSEGKPVRKQLGETAFILLRDGEHIRAFQAKCPHAGAPLEEGAVCDGKLICPWHKAMFDSHSGQLLEPLALSDLKRYEVRITHGQVEVDIDAVTKGNQMADPGDWPVWVILGAGAAGSAAAWTLRHEGFGGKLIIVDKEPQAPYDRTALTKFVPAGKMRLDEVPGLLKADFERYVERRTTRVVRLDAKQKTLWFSDGKSLPFDRLLIASGGMPVRPEIPGVELAGVHILRNIEQAGGLLSEVEDSQHLVIIGNSFIGMELASALRNQEIDVQVIARDPLPFRKIFGDKIASYFRDLHEQNGVRFITGDIAALEGDDNRVTAVRLTNGKTINADTVLLATGVAPACDFTHDLPLEDNGSLLADRYLQVAPDIWGVGDCITWTGSQGKQHIEHWRVAQQQGRIAALNMLGQQHSFDRVPFFWTTQFGTRYEYLGSSDDWDEFRLFGSLQEKDFIALYGQEGHLQALASCGRYTLTADMVQRMQHPMTMEQAKEHILAT</sequence>
<gene>
    <name evidence="10" type="ORF">BTJ39_12990</name>
</gene>
<dbReference type="InterPro" id="IPR023753">
    <property type="entry name" value="FAD/NAD-binding_dom"/>
</dbReference>
<dbReference type="GO" id="GO:0016651">
    <property type="term" value="F:oxidoreductase activity, acting on NAD(P)H"/>
    <property type="evidence" value="ECO:0007669"/>
    <property type="project" value="TreeGrafter"/>
</dbReference>
<dbReference type="SUPFAM" id="SSF50022">
    <property type="entry name" value="ISP domain"/>
    <property type="match status" value="1"/>
</dbReference>
<dbReference type="PRINTS" id="PR00411">
    <property type="entry name" value="PNDRDTASEI"/>
</dbReference>
<organism evidence="10 11">
    <name type="scientific">Izhakiella australiensis</name>
    <dbReference type="NCBI Taxonomy" id="1926881"/>
    <lineage>
        <taxon>Bacteria</taxon>
        <taxon>Pseudomonadati</taxon>
        <taxon>Pseudomonadota</taxon>
        <taxon>Gammaproteobacteria</taxon>
        <taxon>Enterobacterales</taxon>
        <taxon>Erwiniaceae</taxon>
        <taxon>Izhakiella</taxon>
    </lineage>
</organism>
<dbReference type="InterPro" id="IPR050446">
    <property type="entry name" value="FAD-oxidoreductase/Apoptosis"/>
</dbReference>
<dbReference type="Gene3D" id="2.102.10.10">
    <property type="entry name" value="Rieske [2Fe-2S] iron-sulphur domain"/>
    <property type="match status" value="1"/>
</dbReference>
<dbReference type="Pfam" id="PF00355">
    <property type="entry name" value="Rieske"/>
    <property type="match status" value="1"/>
</dbReference>
<reference evidence="10 11" key="1">
    <citation type="submission" date="2016-12" db="EMBL/GenBank/DDBJ databases">
        <title>Izhakiella australiana sp. nov. of genus Izhakiella isolated from Australian desert.</title>
        <authorList>
            <person name="Ji M."/>
        </authorList>
    </citation>
    <scope>NUCLEOTIDE SEQUENCE [LARGE SCALE GENOMIC DNA]</scope>
    <source>
        <strain evidence="10 11">D4N98</strain>
    </source>
</reference>
<evidence type="ECO:0000256" key="4">
    <source>
        <dbReference type="ARBA" id="ARBA00022723"/>
    </source>
</evidence>
<dbReference type="PRINTS" id="PR00368">
    <property type="entry name" value="FADPNR"/>
</dbReference>
<dbReference type="RefSeq" id="WP_078003131.1">
    <property type="nucleotide sequence ID" value="NZ_MRUL01000008.1"/>
</dbReference>
<feature type="domain" description="Rieske" evidence="9">
    <location>
        <begin position="4"/>
        <end position="99"/>
    </location>
</feature>
<dbReference type="PANTHER" id="PTHR43557">
    <property type="entry name" value="APOPTOSIS-INDUCING FACTOR 1"/>
    <property type="match status" value="1"/>
</dbReference>
<comment type="caution">
    <text evidence="10">The sequence shown here is derived from an EMBL/GenBank/DDBJ whole genome shotgun (WGS) entry which is preliminary data.</text>
</comment>
<evidence type="ECO:0000256" key="3">
    <source>
        <dbReference type="ARBA" id="ARBA00022714"/>
    </source>
</evidence>
<dbReference type="InterPro" id="IPR016156">
    <property type="entry name" value="FAD/NAD-linked_Rdtase_dimer_sf"/>
</dbReference>
<dbReference type="Proteomes" id="UP000190667">
    <property type="component" value="Unassembled WGS sequence"/>
</dbReference>
<proteinExistence type="predicted"/>
<evidence type="ECO:0000259" key="9">
    <source>
        <dbReference type="PROSITE" id="PS51296"/>
    </source>
</evidence>
<dbReference type="Gene3D" id="3.50.50.60">
    <property type="entry name" value="FAD/NAD(P)-binding domain"/>
    <property type="match status" value="2"/>
</dbReference>
<keyword evidence="2" id="KW-0285">Flavoprotein</keyword>
<dbReference type="InterPro" id="IPR017941">
    <property type="entry name" value="Rieske_2Fe-2S"/>
</dbReference>
<keyword evidence="3" id="KW-0001">2Fe-2S</keyword>
<dbReference type="GO" id="GO:0005737">
    <property type="term" value="C:cytoplasm"/>
    <property type="evidence" value="ECO:0007669"/>
    <property type="project" value="TreeGrafter"/>
</dbReference>
<keyword evidence="11" id="KW-1185">Reference proteome</keyword>
<name>A0A1S8YL30_9GAMM</name>
<keyword evidence="5" id="KW-0274">FAD</keyword>
<dbReference type="InterPro" id="IPR036922">
    <property type="entry name" value="Rieske_2Fe-2S_sf"/>
</dbReference>
<evidence type="ECO:0000256" key="8">
    <source>
        <dbReference type="ARBA" id="ARBA00023014"/>
    </source>
</evidence>
<keyword evidence="7" id="KW-0408">Iron</keyword>
<evidence type="ECO:0000256" key="2">
    <source>
        <dbReference type="ARBA" id="ARBA00022630"/>
    </source>
</evidence>
<dbReference type="Pfam" id="PF07992">
    <property type="entry name" value="Pyr_redox_2"/>
    <property type="match status" value="1"/>
</dbReference>
<keyword evidence="4" id="KW-0479">Metal-binding</keyword>
<dbReference type="EMBL" id="MRUL01000008">
    <property type="protein sequence ID" value="OON39567.1"/>
    <property type="molecule type" value="Genomic_DNA"/>
</dbReference>
<keyword evidence="6" id="KW-0560">Oxidoreductase</keyword>
<dbReference type="GO" id="GO:0051537">
    <property type="term" value="F:2 iron, 2 sulfur cluster binding"/>
    <property type="evidence" value="ECO:0007669"/>
    <property type="project" value="UniProtKB-KW"/>
</dbReference>
<dbReference type="SUPFAM" id="SSF51905">
    <property type="entry name" value="FAD/NAD(P)-binding domain"/>
    <property type="match status" value="1"/>
</dbReference>
<keyword evidence="8" id="KW-0411">Iron-sulfur</keyword>
<dbReference type="STRING" id="1926881.BTJ39_12990"/>
<evidence type="ECO:0000256" key="6">
    <source>
        <dbReference type="ARBA" id="ARBA00023002"/>
    </source>
</evidence>